<proteinExistence type="predicted"/>
<dbReference type="Proteomes" id="UP000002508">
    <property type="component" value="Chromosome"/>
</dbReference>
<dbReference type="HOGENOM" id="CLU_3214083_0_0_0"/>
<name>B8GD35_CHLAD</name>
<organism evidence="1 2">
    <name type="scientific">Chloroflexus aggregans (strain MD-66 / DSM 9485)</name>
    <dbReference type="NCBI Taxonomy" id="326427"/>
    <lineage>
        <taxon>Bacteria</taxon>
        <taxon>Bacillati</taxon>
        <taxon>Chloroflexota</taxon>
        <taxon>Chloroflexia</taxon>
        <taxon>Chloroflexales</taxon>
        <taxon>Chloroflexineae</taxon>
        <taxon>Chloroflexaceae</taxon>
        <taxon>Chloroflexus</taxon>
    </lineage>
</organism>
<keyword evidence="2" id="KW-1185">Reference proteome</keyword>
<protein>
    <submittedName>
        <fullName evidence="1">Uncharacterized protein</fullName>
    </submittedName>
</protein>
<dbReference type="KEGG" id="cag:Cagg_2219"/>
<evidence type="ECO:0000313" key="2">
    <source>
        <dbReference type="Proteomes" id="UP000002508"/>
    </source>
</evidence>
<gene>
    <name evidence="1" type="ordered locus">Cagg_2219</name>
</gene>
<accession>B8GD35</accession>
<dbReference type="EMBL" id="CP001337">
    <property type="protein sequence ID" value="ACL25102.1"/>
    <property type="molecule type" value="Genomic_DNA"/>
</dbReference>
<reference evidence="1" key="1">
    <citation type="submission" date="2008-12" db="EMBL/GenBank/DDBJ databases">
        <title>Complete sequence of Chloroflexus aggregans DSM 9485.</title>
        <authorList>
            <consortium name="US DOE Joint Genome Institute"/>
            <person name="Lucas S."/>
            <person name="Copeland A."/>
            <person name="Lapidus A."/>
            <person name="Glavina del Rio T."/>
            <person name="Dalin E."/>
            <person name="Tice H."/>
            <person name="Pitluck S."/>
            <person name="Foster B."/>
            <person name="Larimer F."/>
            <person name="Land M."/>
            <person name="Hauser L."/>
            <person name="Kyrpides N."/>
            <person name="Mikhailova N."/>
            <person name="Bryant D."/>
            <person name="Richardson P."/>
        </authorList>
    </citation>
    <scope>NUCLEOTIDE SEQUENCE</scope>
    <source>
        <strain evidence="1">DSM 9485</strain>
    </source>
</reference>
<evidence type="ECO:0000313" key="1">
    <source>
        <dbReference type="EMBL" id="ACL25102.1"/>
    </source>
</evidence>
<dbReference type="AlphaFoldDB" id="B8GD35"/>
<sequence length="44" mass="4934">MPKGPGGVFEADSSLFEMHQAKIVTTTEYRTRVLGTLIGLLRRR</sequence>